<evidence type="ECO:0000313" key="6">
    <source>
        <dbReference type="Proteomes" id="UP001196413"/>
    </source>
</evidence>
<feature type="domain" description="NADP-dependent oxidoreductase" evidence="4">
    <location>
        <begin position="2"/>
        <end position="136"/>
    </location>
</feature>
<proteinExistence type="inferred from homology"/>
<sequence length="150" mass="17410">MTDDGKIRSVRVSNYESKHLEETKGYGKMMPCANQVEYPPHFIRDELKKYCDKEGIFFKAFSSLARYEPALVQDPVALDMAKKHNTTVTTILLSWALSQDVGIIPKSATPERIVENFKVTEPKLSDEEIESLHKLDRVQHYIRYYGWRVL</sequence>
<evidence type="ECO:0000256" key="3">
    <source>
        <dbReference type="ARBA" id="ARBA00023002"/>
    </source>
</evidence>
<evidence type="ECO:0000259" key="4">
    <source>
        <dbReference type="Pfam" id="PF00248"/>
    </source>
</evidence>
<dbReference type="EMBL" id="JAHQIW010000325">
    <property type="protein sequence ID" value="KAJ1347517.1"/>
    <property type="molecule type" value="Genomic_DNA"/>
</dbReference>
<dbReference type="PRINTS" id="PR00069">
    <property type="entry name" value="ALDKETRDTASE"/>
</dbReference>
<protein>
    <recommendedName>
        <fullName evidence="4">NADP-dependent oxidoreductase domain-containing protein</fullName>
    </recommendedName>
</protein>
<dbReference type="Gene3D" id="3.20.20.100">
    <property type="entry name" value="NADP-dependent oxidoreductase domain"/>
    <property type="match status" value="1"/>
</dbReference>
<accession>A0AAD5QDM6</accession>
<evidence type="ECO:0000256" key="2">
    <source>
        <dbReference type="ARBA" id="ARBA00022857"/>
    </source>
</evidence>
<gene>
    <name evidence="5" type="ORF">KIN20_002592</name>
</gene>
<dbReference type="AlphaFoldDB" id="A0AAD5QDM6"/>
<comment type="caution">
    <text evidence="5">The sequence shown here is derived from an EMBL/GenBank/DDBJ whole genome shotgun (WGS) entry which is preliminary data.</text>
</comment>
<evidence type="ECO:0000256" key="1">
    <source>
        <dbReference type="ARBA" id="ARBA00007905"/>
    </source>
</evidence>
<dbReference type="InterPro" id="IPR023210">
    <property type="entry name" value="NADP_OxRdtase_dom"/>
</dbReference>
<dbReference type="InterPro" id="IPR020471">
    <property type="entry name" value="AKR"/>
</dbReference>
<dbReference type="PANTHER" id="PTHR43827:SF3">
    <property type="entry name" value="NADP-DEPENDENT OXIDOREDUCTASE DOMAIN-CONTAINING PROTEIN"/>
    <property type="match status" value="1"/>
</dbReference>
<dbReference type="Proteomes" id="UP001196413">
    <property type="component" value="Unassembled WGS sequence"/>
</dbReference>
<keyword evidence="2" id="KW-0521">NADP</keyword>
<keyword evidence="6" id="KW-1185">Reference proteome</keyword>
<dbReference type="PROSITE" id="PS00063">
    <property type="entry name" value="ALDOKETO_REDUCTASE_3"/>
    <property type="match status" value="1"/>
</dbReference>
<dbReference type="InterPro" id="IPR018170">
    <property type="entry name" value="Aldo/ket_reductase_CS"/>
</dbReference>
<dbReference type="InterPro" id="IPR036812">
    <property type="entry name" value="NAD(P)_OxRdtase_dom_sf"/>
</dbReference>
<keyword evidence="3" id="KW-0560">Oxidoreductase</keyword>
<organism evidence="5 6">
    <name type="scientific">Parelaphostrongylus tenuis</name>
    <name type="common">Meningeal worm</name>
    <dbReference type="NCBI Taxonomy" id="148309"/>
    <lineage>
        <taxon>Eukaryota</taxon>
        <taxon>Metazoa</taxon>
        <taxon>Ecdysozoa</taxon>
        <taxon>Nematoda</taxon>
        <taxon>Chromadorea</taxon>
        <taxon>Rhabditida</taxon>
        <taxon>Rhabditina</taxon>
        <taxon>Rhabditomorpha</taxon>
        <taxon>Strongyloidea</taxon>
        <taxon>Metastrongylidae</taxon>
        <taxon>Parelaphostrongylus</taxon>
    </lineage>
</organism>
<reference evidence="5" key="1">
    <citation type="submission" date="2021-06" db="EMBL/GenBank/DDBJ databases">
        <title>Parelaphostrongylus tenuis whole genome reference sequence.</title>
        <authorList>
            <person name="Garwood T.J."/>
            <person name="Larsen P.A."/>
            <person name="Fountain-Jones N.M."/>
            <person name="Garbe J.R."/>
            <person name="Macchietto M.G."/>
            <person name="Kania S.A."/>
            <person name="Gerhold R.W."/>
            <person name="Richards J.E."/>
            <person name="Wolf T.M."/>
        </authorList>
    </citation>
    <scope>NUCLEOTIDE SEQUENCE</scope>
    <source>
        <strain evidence="5">MNPRO001-30</strain>
        <tissue evidence="5">Meninges</tissue>
    </source>
</reference>
<dbReference type="Pfam" id="PF00248">
    <property type="entry name" value="Aldo_ket_red"/>
    <property type="match status" value="1"/>
</dbReference>
<dbReference type="SUPFAM" id="SSF51430">
    <property type="entry name" value="NAD(P)-linked oxidoreductase"/>
    <property type="match status" value="1"/>
</dbReference>
<dbReference type="GO" id="GO:0016616">
    <property type="term" value="F:oxidoreductase activity, acting on the CH-OH group of donors, NAD or NADP as acceptor"/>
    <property type="evidence" value="ECO:0007669"/>
    <property type="project" value="UniProtKB-ARBA"/>
</dbReference>
<dbReference type="PANTHER" id="PTHR43827">
    <property type="entry name" value="2,5-DIKETO-D-GLUCONIC ACID REDUCTASE"/>
    <property type="match status" value="1"/>
</dbReference>
<evidence type="ECO:0000313" key="5">
    <source>
        <dbReference type="EMBL" id="KAJ1347517.1"/>
    </source>
</evidence>
<comment type="similarity">
    <text evidence="1">Belongs to the aldo/keto reductase family.</text>
</comment>
<name>A0AAD5QDM6_PARTN</name>